<accession>A0ACC0P3H1</accession>
<name>A0ACC0P3H1_RHOML</name>
<gene>
    <name evidence="1" type="ORF">RHMOL_Rhmol04G0221500</name>
</gene>
<reference evidence="1" key="1">
    <citation type="submission" date="2022-02" db="EMBL/GenBank/DDBJ databases">
        <title>Plant Genome Project.</title>
        <authorList>
            <person name="Zhang R.-G."/>
        </authorList>
    </citation>
    <scope>NUCLEOTIDE SEQUENCE</scope>
    <source>
        <strain evidence="1">AT1</strain>
    </source>
</reference>
<evidence type="ECO:0000313" key="1">
    <source>
        <dbReference type="EMBL" id="KAI8560010.1"/>
    </source>
</evidence>
<evidence type="ECO:0000313" key="2">
    <source>
        <dbReference type="Proteomes" id="UP001062846"/>
    </source>
</evidence>
<sequence>MPMTAANPVGVEGPVVEEGGDGGGNREQATGDEENCRASEAETRATEQARAVGSISEPVGTNTEVRTSPTVGGSPDDVDNSGAAGDDTGPNQTPPRDSAKGKGAAVEEEHIEEEQMAKEQTTEAAPVEVLAEDVMFRPPAGAATSSWHVPITYADIAEHTPDEVLARVLENHPEIEEYVLKAKEERAKAIEAAEAAARAERERAGPEGPAADMEAEERDAKEAQGPRAATAD</sequence>
<proteinExistence type="predicted"/>
<dbReference type="Proteomes" id="UP001062846">
    <property type="component" value="Chromosome 4"/>
</dbReference>
<dbReference type="EMBL" id="CM046391">
    <property type="protein sequence ID" value="KAI8560010.1"/>
    <property type="molecule type" value="Genomic_DNA"/>
</dbReference>
<comment type="caution">
    <text evidence="1">The sequence shown here is derived from an EMBL/GenBank/DDBJ whole genome shotgun (WGS) entry which is preliminary data.</text>
</comment>
<organism evidence="1 2">
    <name type="scientific">Rhododendron molle</name>
    <name type="common">Chinese azalea</name>
    <name type="synonym">Azalea mollis</name>
    <dbReference type="NCBI Taxonomy" id="49168"/>
    <lineage>
        <taxon>Eukaryota</taxon>
        <taxon>Viridiplantae</taxon>
        <taxon>Streptophyta</taxon>
        <taxon>Embryophyta</taxon>
        <taxon>Tracheophyta</taxon>
        <taxon>Spermatophyta</taxon>
        <taxon>Magnoliopsida</taxon>
        <taxon>eudicotyledons</taxon>
        <taxon>Gunneridae</taxon>
        <taxon>Pentapetalae</taxon>
        <taxon>asterids</taxon>
        <taxon>Ericales</taxon>
        <taxon>Ericaceae</taxon>
        <taxon>Ericoideae</taxon>
        <taxon>Rhodoreae</taxon>
        <taxon>Rhododendron</taxon>
    </lineage>
</organism>
<protein>
    <submittedName>
        <fullName evidence="1">Uncharacterized protein</fullName>
    </submittedName>
</protein>
<keyword evidence="2" id="KW-1185">Reference proteome</keyword>